<dbReference type="PROSITE" id="PS51187">
    <property type="entry name" value="AUTOINDUCER_SYNTH_2"/>
    <property type="match status" value="1"/>
</dbReference>
<dbReference type="Proteomes" id="UP000004291">
    <property type="component" value="Chromosome"/>
</dbReference>
<dbReference type="Pfam" id="PF00765">
    <property type="entry name" value="Autoind_synth"/>
    <property type="match status" value="1"/>
</dbReference>
<proteinExistence type="inferred from homology"/>
<dbReference type="RefSeq" id="WP_007198755.1">
    <property type="nucleotide sequence ID" value="NZ_CM002917.1"/>
</dbReference>
<evidence type="ECO:0000256" key="2">
    <source>
        <dbReference type="ARBA" id="ARBA00022679"/>
    </source>
</evidence>
<reference evidence="7 8" key="2">
    <citation type="submission" date="2012-06" db="EMBL/GenBank/DDBJ databases">
        <authorList>
            <person name="Fiebig A."/>
        </authorList>
    </citation>
    <scope>NUCLEOTIDE SEQUENCE [LARGE SCALE GENOMIC DNA]</scope>
    <source>
        <strain evidence="7 8">DFL-43</strain>
    </source>
</reference>
<dbReference type="eggNOG" id="COG3916">
    <property type="taxonomic scope" value="Bacteria"/>
</dbReference>
<organism evidence="7 8">
    <name type="scientific">Hoeflea phototrophica (strain DSM 17068 / NCIMB 14078 / DFL-43)</name>
    <dbReference type="NCBI Taxonomy" id="411684"/>
    <lineage>
        <taxon>Bacteria</taxon>
        <taxon>Pseudomonadati</taxon>
        <taxon>Pseudomonadota</taxon>
        <taxon>Alphaproteobacteria</taxon>
        <taxon>Hyphomicrobiales</taxon>
        <taxon>Rhizobiaceae</taxon>
        <taxon>Hoeflea</taxon>
    </lineage>
</organism>
<evidence type="ECO:0000256" key="6">
    <source>
        <dbReference type="RuleBase" id="RU361135"/>
    </source>
</evidence>
<dbReference type="EC" id="2.3.1.184" evidence="6"/>
<keyword evidence="1 5" id="KW-0673">Quorum sensing</keyword>
<comment type="similarity">
    <text evidence="5 6">Belongs to the autoinducer synthase family.</text>
</comment>
<keyword evidence="2 6" id="KW-0808">Transferase</keyword>
<dbReference type="OrthoDB" id="6169313at2"/>
<evidence type="ECO:0000256" key="1">
    <source>
        <dbReference type="ARBA" id="ARBA00022654"/>
    </source>
</evidence>
<dbReference type="AlphaFoldDB" id="A9D311"/>
<gene>
    <name evidence="7" type="ORF">HPDFL43_14992</name>
</gene>
<comment type="caution">
    <text evidence="7">The sequence shown here is derived from an EMBL/GenBank/DDBJ whole genome shotgun (WGS) entry which is preliminary data.</text>
</comment>
<dbReference type="SUPFAM" id="SSF55729">
    <property type="entry name" value="Acyl-CoA N-acyltransferases (Nat)"/>
    <property type="match status" value="1"/>
</dbReference>
<dbReference type="PRINTS" id="PR01549">
    <property type="entry name" value="AUTOINDCRSYN"/>
</dbReference>
<dbReference type="PANTHER" id="PTHR39322:SF1">
    <property type="entry name" value="ISOVALERYL-HOMOSERINE LACTONE SYNTHASE"/>
    <property type="match status" value="1"/>
</dbReference>
<dbReference type="InterPro" id="IPR001690">
    <property type="entry name" value="Autoind_synthase"/>
</dbReference>
<accession>A9D311</accession>
<reference evidence="7 8" key="1">
    <citation type="submission" date="2007-10" db="EMBL/GenBank/DDBJ databases">
        <authorList>
            <person name="Wagner-Dobler I."/>
            <person name="Ferriera S."/>
            <person name="Johnson J."/>
            <person name="Kravitz S."/>
            <person name="Beeson K."/>
            <person name="Sutton G."/>
            <person name="Rogers Y.-H."/>
            <person name="Friedman R."/>
            <person name="Frazier M."/>
            <person name="Venter J.C."/>
        </authorList>
    </citation>
    <scope>NUCLEOTIDE SEQUENCE [LARGE SCALE GENOMIC DNA]</scope>
    <source>
        <strain evidence="7 8">DFL-43</strain>
    </source>
</reference>
<evidence type="ECO:0000313" key="7">
    <source>
        <dbReference type="EMBL" id="EDQ34314.1"/>
    </source>
</evidence>
<evidence type="ECO:0000256" key="5">
    <source>
        <dbReference type="PROSITE-ProRule" id="PRU00533"/>
    </source>
</evidence>
<keyword evidence="4 5" id="KW-0071">Autoinducer synthesis</keyword>
<dbReference type="STRING" id="411684.HPDFL43_14992"/>
<evidence type="ECO:0000313" key="8">
    <source>
        <dbReference type="Proteomes" id="UP000004291"/>
    </source>
</evidence>
<dbReference type="EMBL" id="ABIA03000004">
    <property type="protein sequence ID" value="EDQ34314.1"/>
    <property type="molecule type" value="Genomic_DNA"/>
</dbReference>
<dbReference type="GO" id="GO:0009372">
    <property type="term" value="P:quorum sensing"/>
    <property type="evidence" value="ECO:0007669"/>
    <property type="project" value="UniProtKB-UniRule"/>
</dbReference>
<dbReference type="InterPro" id="IPR016181">
    <property type="entry name" value="Acyl_CoA_acyltransferase"/>
</dbReference>
<sequence>MFLTIQAHQYDTHRPLLDDMYRLRKKVFVDEAKWTIPHQNGREIDRYDTLGPAYLVWCNSERTRLYGSLRLLPTTGPTLLYDTFRATFPGDACLAAPGIWEGTRLCIDKAKLGEDHPDIQPVRAFGLMLLALGECALAHGIHTMVTNYEPHVSRVYTRTGLSVDEIGRADGYGRFPVCCGVFEVSENVITAMRHKLNVGLPLYRHAHLPSIIRNAAAPRNSGTRKVAAHA</sequence>
<dbReference type="HOGENOM" id="CLU_085711_4_0_5"/>
<dbReference type="PANTHER" id="PTHR39322">
    <property type="entry name" value="ACYL-HOMOSERINE-LACTONE SYNTHASE"/>
    <property type="match status" value="1"/>
</dbReference>
<dbReference type="GO" id="GO:0061579">
    <property type="term" value="F:N-acyl homoserine lactone synthase activity"/>
    <property type="evidence" value="ECO:0007669"/>
    <property type="project" value="UniProtKB-UniRule"/>
</dbReference>
<dbReference type="GO" id="GO:0007165">
    <property type="term" value="P:signal transduction"/>
    <property type="evidence" value="ECO:0007669"/>
    <property type="project" value="TreeGrafter"/>
</dbReference>
<dbReference type="Gene3D" id="3.40.630.30">
    <property type="match status" value="1"/>
</dbReference>
<evidence type="ECO:0000256" key="4">
    <source>
        <dbReference type="ARBA" id="ARBA00022929"/>
    </source>
</evidence>
<comment type="catalytic activity">
    <reaction evidence="6">
        <text>a fatty acyl-[ACP] + S-adenosyl-L-methionine = an N-acyl-L-homoserine lactone + S-methyl-5'-thioadenosine + holo-[ACP] + H(+)</text>
        <dbReference type="Rhea" id="RHEA:10096"/>
        <dbReference type="Rhea" id="RHEA-COMP:9685"/>
        <dbReference type="Rhea" id="RHEA-COMP:14125"/>
        <dbReference type="ChEBI" id="CHEBI:15378"/>
        <dbReference type="ChEBI" id="CHEBI:17509"/>
        <dbReference type="ChEBI" id="CHEBI:55474"/>
        <dbReference type="ChEBI" id="CHEBI:59789"/>
        <dbReference type="ChEBI" id="CHEBI:64479"/>
        <dbReference type="ChEBI" id="CHEBI:138651"/>
        <dbReference type="EC" id="2.3.1.184"/>
    </reaction>
</comment>
<name>A9D311_HOEPD</name>
<evidence type="ECO:0000256" key="3">
    <source>
        <dbReference type="ARBA" id="ARBA00022691"/>
    </source>
</evidence>
<protein>
    <recommendedName>
        <fullName evidence="6">Acyl-homoserine-lactone synthase</fullName>
        <ecNumber evidence="6">2.3.1.184</ecNumber>
    </recommendedName>
    <alternativeName>
        <fullName evidence="6">Autoinducer synthesis protein</fullName>
    </alternativeName>
</protein>
<keyword evidence="3 6" id="KW-0949">S-adenosyl-L-methionine</keyword>
<keyword evidence="8" id="KW-1185">Reference proteome</keyword>